<comment type="caution">
    <text evidence="2">The sequence shown here is derived from an EMBL/GenBank/DDBJ whole genome shotgun (WGS) entry which is preliminary data.</text>
</comment>
<evidence type="ECO:0000256" key="1">
    <source>
        <dbReference type="SAM" id="MobiDB-lite"/>
    </source>
</evidence>
<accession>A0A6A1W847</accession>
<dbReference type="Pfam" id="PF03004">
    <property type="entry name" value="Transposase_24"/>
    <property type="match status" value="1"/>
</dbReference>
<proteinExistence type="predicted"/>
<dbReference type="Proteomes" id="UP000516437">
    <property type="component" value="Chromosome 2"/>
</dbReference>
<keyword evidence="3" id="KW-1185">Reference proteome</keyword>
<feature type="compositionally biased region" description="Polar residues" evidence="1">
    <location>
        <begin position="10"/>
        <end position="31"/>
    </location>
</feature>
<dbReference type="InterPro" id="IPR004252">
    <property type="entry name" value="Probable_transposase_24"/>
</dbReference>
<name>A0A6A1W847_9ROSI</name>
<dbReference type="PANTHER" id="PTHR33144">
    <property type="entry name" value="OS10G0409366 PROTEIN-RELATED"/>
    <property type="match status" value="1"/>
</dbReference>
<dbReference type="AlphaFoldDB" id="A0A6A1W847"/>
<protein>
    <submittedName>
        <fullName evidence="2">Uncharacterized protein</fullName>
    </submittedName>
</protein>
<evidence type="ECO:0000313" key="2">
    <source>
        <dbReference type="EMBL" id="KAB1221412.1"/>
    </source>
</evidence>
<reference evidence="2 3" key="1">
    <citation type="journal article" date="2019" name="Plant Biotechnol. J.">
        <title>The red bayberry genome and genetic basis of sex determination.</title>
        <authorList>
            <person name="Jia H.M."/>
            <person name="Jia H.J."/>
            <person name="Cai Q.L."/>
            <person name="Wang Y."/>
            <person name="Zhao H.B."/>
            <person name="Yang W.F."/>
            <person name="Wang G.Y."/>
            <person name="Li Y.H."/>
            <person name="Zhan D.L."/>
            <person name="Shen Y.T."/>
            <person name="Niu Q.F."/>
            <person name="Chang L."/>
            <person name="Qiu J."/>
            <person name="Zhao L."/>
            <person name="Xie H.B."/>
            <person name="Fu W.Y."/>
            <person name="Jin J."/>
            <person name="Li X.W."/>
            <person name="Jiao Y."/>
            <person name="Zhou C.C."/>
            <person name="Tu T."/>
            <person name="Chai C.Y."/>
            <person name="Gao J.L."/>
            <person name="Fan L.J."/>
            <person name="van de Weg E."/>
            <person name="Wang J.Y."/>
            <person name="Gao Z.S."/>
        </authorList>
    </citation>
    <scope>NUCLEOTIDE SEQUENCE [LARGE SCALE GENOMIC DNA]</scope>
    <source>
        <tissue evidence="2">Leaves</tissue>
    </source>
</reference>
<gene>
    <name evidence="2" type="ORF">CJ030_MR2G013136</name>
</gene>
<dbReference type="PANTHER" id="PTHR33144:SF35">
    <property type="entry name" value="TRANSPOSASE, PTTA_EN_SPM, PLANT-RELATED"/>
    <property type="match status" value="1"/>
</dbReference>
<sequence>MAIGGKRQRSALTVSSNHVETSQPTQSTLATTPAKRGCKKSKRSNFCQSAASAFKNHKAKLHKHFKKFGSKDEALQHRPADTSVENWIACCELFSQPSYQERSRINTNNRAKLKVHHTGGSRPFVWHRKKLQDPEVGTPIAADLYSKTHHKKNGEGWVSDVAKENYEVLAASGSLIEVSFQKAAICCTAMHRGVALAAMSYLSCKTPPQAQVDKVIVGIVPKYDRYIHSEGRMREGWMTPKGTNSEGRMREGWVVLEVCATTLKDEYEKVWTSKGRV</sequence>
<organism evidence="2 3">
    <name type="scientific">Morella rubra</name>
    <name type="common">Chinese bayberry</name>
    <dbReference type="NCBI Taxonomy" id="262757"/>
    <lineage>
        <taxon>Eukaryota</taxon>
        <taxon>Viridiplantae</taxon>
        <taxon>Streptophyta</taxon>
        <taxon>Embryophyta</taxon>
        <taxon>Tracheophyta</taxon>
        <taxon>Spermatophyta</taxon>
        <taxon>Magnoliopsida</taxon>
        <taxon>eudicotyledons</taxon>
        <taxon>Gunneridae</taxon>
        <taxon>Pentapetalae</taxon>
        <taxon>rosids</taxon>
        <taxon>fabids</taxon>
        <taxon>Fagales</taxon>
        <taxon>Myricaceae</taxon>
        <taxon>Morella</taxon>
    </lineage>
</organism>
<dbReference type="EMBL" id="RXIC02000020">
    <property type="protein sequence ID" value="KAB1221412.1"/>
    <property type="molecule type" value="Genomic_DNA"/>
</dbReference>
<feature type="region of interest" description="Disordered" evidence="1">
    <location>
        <begin position="1"/>
        <end position="35"/>
    </location>
</feature>
<evidence type="ECO:0000313" key="3">
    <source>
        <dbReference type="Proteomes" id="UP000516437"/>
    </source>
</evidence>
<dbReference type="OrthoDB" id="913497at2759"/>